<sequence>MALVAYDFKRTTKDIASIIEYEAINYPKERGACEALLKRGILGPDVALRFQPPWRKYLQVGKINNADSHLLAHSFTSADPPLFGVLACLCPEVPLYEPTATWLQPYGWTLTY</sequence>
<dbReference type="VEuPathDB" id="FungiDB:UREG_04627"/>
<protein>
    <submittedName>
        <fullName evidence="1">Uncharacterized protein</fullName>
    </submittedName>
</protein>
<dbReference type="EMBL" id="CH476616">
    <property type="protein sequence ID" value="EEP79781.1"/>
    <property type="molecule type" value="Genomic_DNA"/>
</dbReference>
<dbReference type="GeneID" id="8440012"/>
<dbReference type="RefSeq" id="XP_002545110.1">
    <property type="nucleotide sequence ID" value="XM_002545064.1"/>
</dbReference>
<dbReference type="OrthoDB" id="4366840at2759"/>
<keyword evidence="2" id="KW-1185">Reference proteome</keyword>
<evidence type="ECO:0000313" key="1">
    <source>
        <dbReference type="EMBL" id="EEP79781.1"/>
    </source>
</evidence>
<dbReference type="InParanoid" id="C4JPY4"/>
<evidence type="ECO:0000313" key="2">
    <source>
        <dbReference type="Proteomes" id="UP000002058"/>
    </source>
</evidence>
<dbReference type="AlphaFoldDB" id="C4JPY4"/>
<accession>C4JPY4</accession>
<dbReference type="Proteomes" id="UP000002058">
    <property type="component" value="Unassembled WGS sequence"/>
</dbReference>
<name>C4JPY4_UNCRE</name>
<organism evidence="1 2">
    <name type="scientific">Uncinocarpus reesii (strain UAMH 1704)</name>
    <dbReference type="NCBI Taxonomy" id="336963"/>
    <lineage>
        <taxon>Eukaryota</taxon>
        <taxon>Fungi</taxon>
        <taxon>Dikarya</taxon>
        <taxon>Ascomycota</taxon>
        <taxon>Pezizomycotina</taxon>
        <taxon>Eurotiomycetes</taxon>
        <taxon>Eurotiomycetidae</taxon>
        <taxon>Onygenales</taxon>
        <taxon>Onygenaceae</taxon>
        <taxon>Uncinocarpus</taxon>
    </lineage>
</organism>
<gene>
    <name evidence="1" type="ORF">UREG_04627</name>
</gene>
<dbReference type="KEGG" id="ure:UREG_04627"/>
<proteinExistence type="predicted"/>
<reference evidence="2" key="1">
    <citation type="journal article" date="2009" name="Genome Res.">
        <title>Comparative genomic analyses of the human fungal pathogens Coccidioides and their relatives.</title>
        <authorList>
            <person name="Sharpton T.J."/>
            <person name="Stajich J.E."/>
            <person name="Rounsley S.D."/>
            <person name="Gardner M.J."/>
            <person name="Wortman J.R."/>
            <person name="Jordar V.S."/>
            <person name="Maiti R."/>
            <person name="Kodira C.D."/>
            <person name="Neafsey D.E."/>
            <person name="Zeng Q."/>
            <person name="Hung C.-Y."/>
            <person name="McMahan C."/>
            <person name="Muszewska A."/>
            <person name="Grynberg M."/>
            <person name="Mandel M.A."/>
            <person name="Kellner E.M."/>
            <person name="Barker B.M."/>
            <person name="Galgiani J.N."/>
            <person name="Orbach M.J."/>
            <person name="Kirkland T.N."/>
            <person name="Cole G.T."/>
            <person name="Henn M.R."/>
            <person name="Birren B.W."/>
            <person name="Taylor J.W."/>
        </authorList>
    </citation>
    <scope>NUCLEOTIDE SEQUENCE [LARGE SCALE GENOMIC DNA]</scope>
    <source>
        <strain evidence="2">UAMH 1704</strain>
    </source>
</reference>
<dbReference type="HOGENOM" id="CLU_2147742_0_0_1"/>